<dbReference type="Proteomes" id="UP000288859">
    <property type="component" value="Unassembled WGS sequence"/>
</dbReference>
<accession>A0A438NBP8</accession>
<evidence type="ECO:0000313" key="3">
    <source>
        <dbReference type="Proteomes" id="UP000288859"/>
    </source>
</evidence>
<protein>
    <recommendedName>
        <fullName evidence="1">AMP-dependent synthetase/ligase domain-containing protein</fullName>
    </recommendedName>
</protein>
<dbReference type="OrthoDB" id="10253869at2759"/>
<feature type="domain" description="AMP-dependent synthetase/ligase" evidence="1">
    <location>
        <begin position="121"/>
        <end position="483"/>
    </location>
</feature>
<dbReference type="InterPro" id="IPR042099">
    <property type="entry name" value="ANL_N_sf"/>
</dbReference>
<dbReference type="GO" id="GO:0030729">
    <property type="term" value="F:acetoacetate-CoA ligase activity"/>
    <property type="evidence" value="ECO:0007669"/>
    <property type="project" value="TreeGrafter"/>
</dbReference>
<evidence type="ECO:0000259" key="1">
    <source>
        <dbReference type="Pfam" id="PF00501"/>
    </source>
</evidence>
<dbReference type="Pfam" id="PF00501">
    <property type="entry name" value="AMP-binding"/>
    <property type="match status" value="1"/>
</dbReference>
<dbReference type="PANTHER" id="PTHR42921">
    <property type="entry name" value="ACETOACETYL-COA SYNTHETASE"/>
    <property type="match status" value="1"/>
</dbReference>
<dbReference type="AlphaFoldDB" id="A0A438NBP8"/>
<dbReference type="PROSITE" id="PS00455">
    <property type="entry name" value="AMP_BINDING"/>
    <property type="match status" value="1"/>
</dbReference>
<dbReference type="SUPFAM" id="SSF56801">
    <property type="entry name" value="Acetyl-CoA synthetase-like"/>
    <property type="match status" value="1"/>
</dbReference>
<reference evidence="2 3" key="1">
    <citation type="submission" date="2017-03" db="EMBL/GenBank/DDBJ databases">
        <title>Genomes of endolithic fungi from Antarctica.</title>
        <authorList>
            <person name="Coleine C."/>
            <person name="Masonjones S."/>
            <person name="Stajich J.E."/>
        </authorList>
    </citation>
    <scope>NUCLEOTIDE SEQUENCE [LARGE SCALE GENOMIC DNA]</scope>
    <source>
        <strain evidence="2 3">CCFEE 6314</strain>
    </source>
</reference>
<evidence type="ECO:0000313" key="2">
    <source>
        <dbReference type="EMBL" id="RVX73203.1"/>
    </source>
</evidence>
<dbReference type="InterPro" id="IPR045851">
    <property type="entry name" value="AMP-bd_C_sf"/>
</dbReference>
<proteinExistence type="predicted"/>
<dbReference type="EMBL" id="NAJM01000009">
    <property type="protein sequence ID" value="RVX73203.1"/>
    <property type="molecule type" value="Genomic_DNA"/>
</dbReference>
<dbReference type="InterPro" id="IPR000873">
    <property type="entry name" value="AMP-dep_synth/lig_dom"/>
</dbReference>
<organism evidence="2 3">
    <name type="scientific">Exophiala mesophila</name>
    <name type="common">Black yeast-like fungus</name>
    <dbReference type="NCBI Taxonomy" id="212818"/>
    <lineage>
        <taxon>Eukaryota</taxon>
        <taxon>Fungi</taxon>
        <taxon>Dikarya</taxon>
        <taxon>Ascomycota</taxon>
        <taxon>Pezizomycotina</taxon>
        <taxon>Eurotiomycetes</taxon>
        <taxon>Chaetothyriomycetidae</taxon>
        <taxon>Chaetothyriales</taxon>
        <taxon>Herpotrichiellaceae</taxon>
        <taxon>Exophiala</taxon>
    </lineage>
</organism>
<dbReference type="PANTHER" id="PTHR42921:SF1">
    <property type="entry name" value="ACETOACETYL-COA SYNTHETASE"/>
    <property type="match status" value="1"/>
</dbReference>
<dbReference type="Gene3D" id="3.30.300.30">
    <property type="match status" value="1"/>
</dbReference>
<comment type="caution">
    <text evidence="2">The sequence shown here is derived from an EMBL/GenBank/DDBJ whole genome shotgun (WGS) entry which is preliminary data.</text>
</comment>
<name>A0A438NBP8_EXOME</name>
<dbReference type="Gene3D" id="3.40.50.12780">
    <property type="entry name" value="N-terminal domain of ligase-like"/>
    <property type="match status" value="1"/>
</dbReference>
<gene>
    <name evidence="2" type="ORF">B0A52_02331</name>
</gene>
<dbReference type="InterPro" id="IPR020845">
    <property type="entry name" value="AMP-binding_CS"/>
</dbReference>
<dbReference type="VEuPathDB" id="FungiDB:PV10_08730"/>
<sequence>MASRVSEQPIWVPSPTNRSNLQIEQFRRYVNSQAHQNLSCYEQLHAWSIRERNRFWKFLWEFIGVVRSSEAMEICTISQVMSSKYLTFFVEARLNFAENVFSGQRNGISLIAFSEILNATAAERVSWSELRLRVKATADALHGSGLRMGDVITYIGSNSPDAVVVLLASAAIGALYTSFAGDMGEKALHDRLSQVKPKLIFTINGYRYNGKLHDCTVRCNRLVHLLKQQDITPEIVVIPNISMKGVLGSTSDSISFASFLERARPRQEEFVQVPFNHPIFILFSSGTTGLPKAMVHGHGGVTLNLKSEHLLYENLGHEDIYYHYSNIGWTMWNIFLGGLLCGSTLVLYDGSPFWPSPAAHLQDIVALSTTVFGGSPRYFAELKDQEVLPSRFKEPPRFRLIGSSGAVLPATVWRWISTEFNNPPILSFSGGTEVCGSLIHGSVAHNQYVGEITVKKLGFDIAILNEEGYECQPGQAGELVVRAAFPSAAIGIWEDQNNKTYSSSYFERFPGEIFPLFSTVLVVDFSFKGVWAHGDYAKINPRTNGIVMLGRSDGILNPSGVRFGSSEIYSVVEKFADIIQDSLCVGQVIPGSDEQVILFVQMKSGVALDQKTEILLRNSIANALSRKHVPERIYAIPKVPYNVNGKKLEIAVKRVVSGVAIDSKLRTTLVNPGDLDIFQKYSYRPDLKANL</sequence>